<evidence type="ECO:0000259" key="7">
    <source>
        <dbReference type="Pfam" id="PF02465"/>
    </source>
</evidence>
<evidence type="ECO:0000256" key="2">
    <source>
        <dbReference type="ARBA" id="ARBA00009764"/>
    </source>
</evidence>
<dbReference type="Pfam" id="PF02465">
    <property type="entry name" value="FliD_N"/>
    <property type="match status" value="1"/>
</dbReference>
<gene>
    <name evidence="8" type="ORF">CARN1_1981</name>
</gene>
<proteinExistence type="inferred from homology"/>
<sequence>MSSSQIPGTNVPPISFPGIVSGIDYNSIIQKLTALTLAPTTQINQQIATLNAANLELIKINNLLSSVQASLGALSQPNVYDAVSATSTNTAALVATGIAGGNAVPGVYTIDSVQTATPTSILSNTTAGHSITDLLPATAGIYANQASNTVPIADSYAAITPSNGTGSTGSVTVDGVSVSYDVNTQSLNTILTNIQTAVRAYDPSFTATLNASGAVVLSGSKPITLGSANDQGNLLDVLRLSGAQINNTGPTTGVTGTAGVGGINQAVSFDSTGTNAGFVTPVTSGNFTINGVSISVSASGDNLASVLAKINASNAGVVATYNAQTGAISLTNKSSGAQSIVVGSSSDTSNFLTAVGLTSAAGATTTVGQQSQVVVANPSGGATTYYSNSNTVTTAIPGVSLQLTGNTTTPHRACGHPTHSW</sequence>
<evidence type="ECO:0000256" key="4">
    <source>
        <dbReference type="ARBA" id="ARBA00023143"/>
    </source>
</evidence>
<dbReference type="GO" id="GO:0009421">
    <property type="term" value="C:bacterial-type flagellum filament cap"/>
    <property type="evidence" value="ECO:0007669"/>
    <property type="project" value="InterPro"/>
</dbReference>
<organism evidence="8">
    <name type="scientific">mine drainage metagenome</name>
    <dbReference type="NCBI Taxonomy" id="410659"/>
    <lineage>
        <taxon>unclassified sequences</taxon>
        <taxon>metagenomes</taxon>
        <taxon>ecological metagenomes</taxon>
    </lineage>
</organism>
<dbReference type="InterPro" id="IPR040026">
    <property type="entry name" value="FliD"/>
</dbReference>
<comment type="similarity">
    <text evidence="2">Belongs to the FliD family.</text>
</comment>
<accession>E6PCB1</accession>
<protein>
    <recommendedName>
        <fullName evidence="6">Filament cap protein</fullName>
    </recommendedName>
    <alternativeName>
        <fullName evidence="5">Flagellar cap protein</fullName>
    </alternativeName>
</protein>
<feature type="domain" description="Flagellar hook-associated protein 2 N-terminal" evidence="7">
    <location>
        <begin position="21"/>
        <end position="117"/>
    </location>
</feature>
<dbReference type="PANTHER" id="PTHR30288:SF0">
    <property type="entry name" value="FLAGELLAR HOOK-ASSOCIATED PROTEIN 2"/>
    <property type="match status" value="1"/>
</dbReference>
<reference evidence="8" key="1">
    <citation type="submission" date="2009-10" db="EMBL/GenBank/DDBJ databases">
        <title>Diversity of trophic interactions inside an arsenic-rich microbial ecosystem.</title>
        <authorList>
            <person name="Bertin P.N."/>
            <person name="Heinrich-Salmeron A."/>
            <person name="Pelletier E."/>
            <person name="Goulhen-Chollet F."/>
            <person name="Arsene-Ploetze F."/>
            <person name="Gallien S."/>
            <person name="Calteau A."/>
            <person name="Vallenet D."/>
            <person name="Casiot C."/>
            <person name="Chane-Woon-Ming B."/>
            <person name="Giloteaux L."/>
            <person name="Barakat M."/>
            <person name="Bonnefoy V."/>
            <person name="Bruneel O."/>
            <person name="Chandler M."/>
            <person name="Cleiss J."/>
            <person name="Duran R."/>
            <person name="Elbaz-Poulichet F."/>
            <person name="Fonknechten N."/>
            <person name="Lauga B."/>
            <person name="Mornico D."/>
            <person name="Ortet P."/>
            <person name="Schaeffer C."/>
            <person name="Siguier P."/>
            <person name="Alexander Thil Smith A."/>
            <person name="Van Dorsselaer A."/>
            <person name="Weissenbach J."/>
            <person name="Medigue C."/>
            <person name="Le Paslier D."/>
        </authorList>
    </citation>
    <scope>NUCLEOTIDE SEQUENCE</scope>
</reference>
<dbReference type="Gene3D" id="3.30.70.2120">
    <property type="match status" value="1"/>
</dbReference>
<evidence type="ECO:0000256" key="1">
    <source>
        <dbReference type="ARBA" id="ARBA00004365"/>
    </source>
</evidence>
<dbReference type="AlphaFoldDB" id="E6PCB1"/>
<dbReference type="GO" id="GO:0071973">
    <property type="term" value="P:bacterial-type flagellum-dependent cell motility"/>
    <property type="evidence" value="ECO:0007669"/>
    <property type="project" value="TreeGrafter"/>
</dbReference>
<evidence type="ECO:0000313" key="8">
    <source>
        <dbReference type="EMBL" id="CBH74094.1"/>
    </source>
</evidence>
<dbReference type="InterPro" id="IPR003481">
    <property type="entry name" value="FliD_N"/>
</dbReference>
<comment type="caution">
    <text evidence="8">The sequence shown here is derived from an EMBL/GenBank/DDBJ whole genome shotgun (WGS) entry which is preliminary data.</text>
</comment>
<evidence type="ECO:0000256" key="5">
    <source>
        <dbReference type="ARBA" id="ARBA00033074"/>
    </source>
</evidence>
<comment type="subcellular location">
    <subcellularLocation>
        <location evidence="1">Bacterial flagellum</location>
    </subcellularLocation>
</comment>
<dbReference type="EMBL" id="CABL01000001">
    <property type="protein sequence ID" value="CBH74094.1"/>
    <property type="molecule type" value="Genomic_DNA"/>
</dbReference>
<dbReference type="PANTHER" id="PTHR30288">
    <property type="entry name" value="FLAGELLAR CAP/ASSEMBLY PROTEIN FLID"/>
    <property type="match status" value="1"/>
</dbReference>
<evidence type="ECO:0000256" key="6">
    <source>
        <dbReference type="ARBA" id="ARBA00033192"/>
    </source>
</evidence>
<name>E6PCB1_9ZZZZ</name>
<comment type="subunit">
    <text evidence="3">Homopentamer.</text>
</comment>
<dbReference type="GO" id="GO:0009424">
    <property type="term" value="C:bacterial-type flagellum hook"/>
    <property type="evidence" value="ECO:0007669"/>
    <property type="project" value="InterPro"/>
</dbReference>
<evidence type="ECO:0000256" key="3">
    <source>
        <dbReference type="ARBA" id="ARBA00011255"/>
    </source>
</evidence>
<keyword evidence="4" id="KW-0975">Bacterial flagellum</keyword>